<comment type="similarity">
    <text evidence="2">Belongs to the binding-protein-dependent transport system permease family. CysTW subfamily.</text>
</comment>
<accession>A0A1H9EN05</accession>
<keyword evidence="3 8" id="KW-0813">Transport</keyword>
<evidence type="ECO:0000256" key="2">
    <source>
        <dbReference type="ARBA" id="ARBA00007069"/>
    </source>
</evidence>
<dbReference type="Gene3D" id="1.10.3720.10">
    <property type="entry name" value="MetI-like"/>
    <property type="match status" value="1"/>
</dbReference>
<dbReference type="Proteomes" id="UP000182360">
    <property type="component" value="Unassembled WGS sequence"/>
</dbReference>
<sequence length="222" mass="23799">MNPALVKYLSVIGTATWQTLVMVLFSTIFSMIIGIPLGILLCTSDPAAGLRPHKFLNQVLSVIINILRAIPFVILVILLFPFTRIIVHTAIGTKASIVPLTIAAAPFVARVIESSLKEVDPGVIAAARSMGSTDKQVIFKILLPEALPSIVNGITLTIINLIGYSAMAGTVGGGGLGDVAIRYGYQRYRVEYMIGAVVIILVLVEVIQVIGTRISNKMQAMR</sequence>
<proteinExistence type="inferred from homology"/>
<dbReference type="eggNOG" id="COG2011">
    <property type="taxonomic scope" value="Bacteria"/>
</dbReference>
<keyword evidence="7 8" id="KW-0472">Membrane</keyword>
<dbReference type="AlphaFoldDB" id="A0A1H9EN05"/>
<dbReference type="Pfam" id="PF00528">
    <property type="entry name" value="BPD_transp_1"/>
    <property type="match status" value="1"/>
</dbReference>
<dbReference type="FunFam" id="1.10.3720.10:FF:000002">
    <property type="entry name" value="D-methionine ABC transporter permease MetI"/>
    <property type="match status" value="1"/>
</dbReference>
<dbReference type="PANTHER" id="PTHR30450">
    <property type="entry name" value="ABC TRANSPORTER PERMEASE"/>
    <property type="match status" value="1"/>
</dbReference>
<evidence type="ECO:0000256" key="8">
    <source>
        <dbReference type="RuleBase" id="RU363032"/>
    </source>
</evidence>
<dbReference type="SUPFAM" id="SSF161098">
    <property type="entry name" value="MetI-like"/>
    <property type="match status" value="1"/>
</dbReference>
<organism evidence="10 11">
    <name type="scientific">Treponema bryantii</name>
    <dbReference type="NCBI Taxonomy" id="163"/>
    <lineage>
        <taxon>Bacteria</taxon>
        <taxon>Pseudomonadati</taxon>
        <taxon>Spirochaetota</taxon>
        <taxon>Spirochaetia</taxon>
        <taxon>Spirochaetales</taxon>
        <taxon>Treponemataceae</taxon>
        <taxon>Treponema</taxon>
    </lineage>
</organism>
<dbReference type="InterPro" id="IPR051322">
    <property type="entry name" value="AA_ABC_Transporter_Permease"/>
</dbReference>
<evidence type="ECO:0000256" key="6">
    <source>
        <dbReference type="ARBA" id="ARBA00022989"/>
    </source>
</evidence>
<evidence type="ECO:0000256" key="4">
    <source>
        <dbReference type="ARBA" id="ARBA00022475"/>
    </source>
</evidence>
<feature type="transmembrane region" description="Helical" evidence="8">
    <location>
        <begin position="192"/>
        <end position="212"/>
    </location>
</feature>
<evidence type="ECO:0000256" key="3">
    <source>
        <dbReference type="ARBA" id="ARBA00022448"/>
    </source>
</evidence>
<feature type="transmembrane region" description="Helical" evidence="8">
    <location>
        <begin position="55"/>
        <end position="79"/>
    </location>
</feature>
<evidence type="ECO:0000256" key="7">
    <source>
        <dbReference type="ARBA" id="ARBA00023136"/>
    </source>
</evidence>
<keyword evidence="5 8" id="KW-0812">Transmembrane</keyword>
<dbReference type="EMBL" id="FOFU01000003">
    <property type="protein sequence ID" value="SEQ27005.1"/>
    <property type="molecule type" value="Genomic_DNA"/>
</dbReference>
<dbReference type="GO" id="GO:0048473">
    <property type="term" value="P:D-methionine transmembrane transport"/>
    <property type="evidence" value="ECO:0007669"/>
    <property type="project" value="TreeGrafter"/>
</dbReference>
<evidence type="ECO:0000256" key="5">
    <source>
        <dbReference type="ARBA" id="ARBA00022692"/>
    </source>
</evidence>
<evidence type="ECO:0000256" key="1">
    <source>
        <dbReference type="ARBA" id="ARBA00004651"/>
    </source>
</evidence>
<dbReference type="CDD" id="cd06261">
    <property type="entry name" value="TM_PBP2"/>
    <property type="match status" value="1"/>
</dbReference>
<dbReference type="PROSITE" id="PS50928">
    <property type="entry name" value="ABC_TM1"/>
    <property type="match status" value="1"/>
</dbReference>
<keyword evidence="11" id="KW-1185">Reference proteome</keyword>
<dbReference type="InterPro" id="IPR035906">
    <property type="entry name" value="MetI-like_sf"/>
</dbReference>
<dbReference type="OrthoDB" id="9793490at2"/>
<dbReference type="NCBIfam" id="NF008049">
    <property type="entry name" value="PRK10782.1"/>
    <property type="match status" value="1"/>
</dbReference>
<name>A0A1H9EN05_9SPIR</name>
<feature type="transmembrane region" description="Helical" evidence="8">
    <location>
        <begin position="150"/>
        <end position="172"/>
    </location>
</feature>
<protein>
    <submittedName>
        <fullName evidence="10">D-methionine transport system permease protein</fullName>
    </submittedName>
</protein>
<reference evidence="10 11" key="1">
    <citation type="submission" date="2016-10" db="EMBL/GenBank/DDBJ databases">
        <authorList>
            <person name="de Groot N.N."/>
        </authorList>
    </citation>
    <scope>NUCLEOTIDE SEQUENCE [LARGE SCALE GENOMIC DNA]</scope>
    <source>
        <strain evidence="10 11">B25</strain>
    </source>
</reference>
<keyword evidence="4" id="KW-1003">Cell membrane</keyword>
<evidence type="ECO:0000259" key="9">
    <source>
        <dbReference type="PROSITE" id="PS50928"/>
    </source>
</evidence>
<gene>
    <name evidence="10" type="ORF">SAMN04487977_103220</name>
</gene>
<dbReference type="PANTHER" id="PTHR30450:SF1">
    <property type="entry name" value="D-METHIONINE TRANSPORT SYSTEM PERMEASE PROTEIN METI-RELATED"/>
    <property type="match status" value="1"/>
</dbReference>
<evidence type="ECO:0000313" key="10">
    <source>
        <dbReference type="EMBL" id="SEQ27005.1"/>
    </source>
</evidence>
<evidence type="ECO:0000313" key="11">
    <source>
        <dbReference type="Proteomes" id="UP000182360"/>
    </source>
</evidence>
<feature type="domain" description="ABC transmembrane type-1" evidence="9">
    <location>
        <begin position="16"/>
        <end position="211"/>
    </location>
</feature>
<keyword evidence="6 8" id="KW-1133">Transmembrane helix</keyword>
<dbReference type="RefSeq" id="WP_074642398.1">
    <property type="nucleotide sequence ID" value="NZ_AP025286.1"/>
</dbReference>
<comment type="subcellular location">
    <subcellularLocation>
        <location evidence="1 8">Cell membrane</location>
        <topology evidence="1 8">Multi-pass membrane protein</topology>
    </subcellularLocation>
</comment>
<feature type="transmembrane region" description="Helical" evidence="8">
    <location>
        <begin position="20"/>
        <end position="43"/>
    </location>
</feature>
<dbReference type="InterPro" id="IPR000515">
    <property type="entry name" value="MetI-like"/>
</dbReference>
<dbReference type="GO" id="GO:0005886">
    <property type="term" value="C:plasma membrane"/>
    <property type="evidence" value="ECO:0007669"/>
    <property type="project" value="UniProtKB-SubCell"/>
</dbReference>
<dbReference type="STRING" id="163.SAMN04487775_105163"/>